<evidence type="ECO:0000256" key="13">
    <source>
        <dbReference type="HAMAP-Rule" id="MF_01398"/>
    </source>
</evidence>
<dbReference type="InterPro" id="IPR002146">
    <property type="entry name" value="ATP_synth_b/b'su_bac/chlpt"/>
</dbReference>
<dbReference type="PANTHER" id="PTHR33445">
    <property type="entry name" value="ATP SYNTHASE SUBUNIT B', CHLOROPLASTIC"/>
    <property type="match status" value="1"/>
</dbReference>
<keyword evidence="2 13" id="KW-0813">Transport</keyword>
<evidence type="ECO:0000256" key="7">
    <source>
        <dbReference type="ARBA" id="ARBA00023065"/>
    </source>
</evidence>
<keyword evidence="16" id="KW-1185">Reference proteome</keyword>
<gene>
    <name evidence="13" type="primary">atpF</name>
    <name evidence="15" type="ORF">C8N45_10342</name>
</gene>
<evidence type="ECO:0000256" key="5">
    <source>
        <dbReference type="ARBA" id="ARBA00022781"/>
    </source>
</evidence>
<evidence type="ECO:0000256" key="1">
    <source>
        <dbReference type="ARBA" id="ARBA00005513"/>
    </source>
</evidence>
<dbReference type="Proteomes" id="UP000244523">
    <property type="component" value="Unassembled WGS sequence"/>
</dbReference>
<proteinExistence type="inferred from homology"/>
<comment type="function">
    <text evidence="11">Component of the F(0) channel, it forms part of the peripheral stalk, linking F(1) to F(0). The b'-subunit is a diverged and duplicated form of b found in plants and photosynthetic bacteria.</text>
</comment>
<keyword evidence="14" id="KW-0175">Coiled coil</keyword>
<evidence type="ECO:0000256" key="4">
    <source>
        <dbReference type="ARBA" id="ARBA00022692"/>
    </source>
</evidence>
<feature type="transmembrane region" description="Helical" evidence="13">
    <location>
        <begin position="6"/>
        <end position="22"/>
    </location>
</feature>
<evidence type="ECO:0000256" key="9">
    <source>
        <dbReference type="ARBA" id="ARBA00023310"/>
    </source>
</evidence>
<keyword evidence="7 13" id="KW-0406">Ion transport</keyword>
<evidence type="ECO:0000313" key="16">
    <source>
        <dbReference type="Proteomes" id="UP000244523"/>
    </source>
</evidence>
<dbReference type="GO" id="GO:0005886">
    <property type="term" value="C:plasma membrane"/>
    <property type="evidence" value="ECO:0007669"/>
    <property type="project" value="UniProtKB-SubCell"/>
</dbReference>
<dbReference type="GO" id="GO:0012505">
    <property type="term" value="C:endomembrane system"/>
    <property type="evidence" value="ECO:0007669"/>
    <property type="project" value="UniProtKB-SubCell"/>
</dbReference>
<dbReference type="Pfam" id="PF00430">
    <property type="entry name" value="ATP-synt_B"/>
    <property type="match status" value="1"/>
</dbReference>
<evidence type="ECO:0000313" key="15">
    <source>
        <dbReference type="EMBL" id="PUB16189.1"/>
    </source>
</evidence>
<dbReference type="EMBL" id="QBUD01000003">
    <property type="protein sequence ID" value="PUB16189.1"/>
    <property type="molecule type" value="Genomic_DNA"/>
</dbReference>
<evidence type="ECO:0000256" key="2">
    <source>
        <dbReference type="ARBA" id="ARBA00022448"/>
    </source>
</evidence>
<dbReference type="RefSeq" id="WP_108385815.1">
    <property type="nucleotide sequence ID" value="NZ_QBUD01000003.1"/>
</dbReference>
<accession>A0A2T6KJV2</accession>
<protein>
    <recommendedName>
        <fullName evidence="13">ATP synthase subunit b</fullName>
    </recommendedName>
    <alternativeName>
        <fullName evidence="13">ATP synthase F(0) sector subunit b</fullName>
    </alternativeName>
    <alternativeName>
        <fullName evidence="13">ATPase subunit I</fullName>
    </alternativeName>
    <alternativeName>
        <fullName evidence="13">F-type ATPase subunit b</fullName>
        <shortName evidence="13">F-ATPase subunit b</shortName>
    </alternativeName>
</protein>
<dbReference type="PANTHER" id="PTHR33445:SF2">
    <property type="entry name" value="ATP SYNTHASE SUBUNIT B', CHLOROPLASTIC"/>
    <property type="match status" value="1"/>
</dbReference>
<comment type="caution">
    <text evidence="15">The sequence shown here is derived from an EMBL/GenBank/DDBJ whole genome shotgun (WGS) entry which is preliminary data.</text>
</comment>
<name>A0A2T6KJV2_9RHOB</name>
<evidence type="ECO:0000256" key="14">
    <source>
        <dbReference type="SAM" id="Coils"/>
    </source>
</evidence>
<keyword evidence="6 13" id="KW-1133">Transmembrane helix</keyword>
<dbReference type="GO" id="GO:0045259">
    <property type="term" value="C:proton-transporting ATP synthase complex"/>
    <property type="evidence" value="ECO:0007669"/>
    <property type="project" value="UniProtKB-KW"/>
</dbReference>
<organism evidence="15 16">
    <name type="scientific">Yoonia sediminilitoris</name>
    <dbReference type="NCBI Taxonomy" id="1286148"/>
    <lineage>
        <taxon>Bacteria</taxon>
        <taxon>Pseudomonadati</taxon>
        <taxon>Pseudomonadota</taxon>
        <taxon>Alphaproteobacteria</taxon>
        <taxon>Rhodobacterales</taxon>
        <taxon>Paracoccaceae</taxon>
        <taxon>Yoonia</taxon>
    </lineage>
</organism>
<evidence type="ECO:0000256" key="8">
    <source>
        <dbReference type="ARBA" id="ARBA00023136"/>
    </source>
</evidence>
<dbReference type="CDD" id="cd06503">
    <property type="entry name" value="ATP-synt_Fo_b"/>
    <property type="match status" value="1"/>
</dbReference>
<comment type="function">
    <text evidence="10 13">F(1)F(0) ATP synthase produces ATP from ADP in the presence of a proton or sodium gradient. F-type ATPases consist of two structural domains, F(1) containing the extramembraneous catalytic core and F(0) containing the membrane proton channel, linked together by a central stalk and a peripheral stalk. During catalysis, ATP synthesis in the catalytic domain of F(1) is coupled via a rotary mechanism of the central stalk subunits to proton translocation.</text>
</comment>
<evidence type="ECO:0000256" key="11">
    <source>
        <dbReference type="ARBA" id="ARBA00025614"/>
    </source>
</evidence>
<comment type="similarity">
    <text evidence="1 13">Belongs to the ATPase B chain family.</text>
</comment>
<feature type="coiled-coil region" evidence="14">
    <location>
        <begin position="38"/>
        <end position="101"/>
    </location>
</feature>
<sequence>MSIDWITVVAQIANFLVLVWLLRRFLYRPILDGIDAREAEIAERMQQAVRAKKQAQAQEDAYHDKVQALNVAQAQMTETIRKTAEEQRDFLLAEAQQALDQAHARWQAHMDEETRKYTAKLHHAGASALLALTRKALGDLADATLESQMAQHVVNQIKPMATNLRRAAGEAAEAVATSHTPLPASAQEELATALHDLFPEVSLRCETDKDQAPGLVLRIGGAQLAWTLDTYIDGLEALLAEKLSAGADHKEQSDDG</sequence>
<keyword evidence="5 13" id="KW-0375">Hydrogen ion transport</keyword>
<dbReference type="OrthoDB" id="466272at2"/>
<evidence type="ECO:0000256" key="10">
    <source>
        <dbReference type="ARBA" id="ARBA00025198"/>
    </source>
</evidence>
<dbReference type="GO" id="GO:0046933">
    <property type="term" value="F:proton-transporting ATP synthase activity, rotational mechanism"/>
    <property type="evidence" value="ECO:0007669"/>
    <property type="project" value="UniProtKB-UniRule"/>
</dbReference>
<reference evidence="15 16" key="1">
    <citation type="submission" date="2018-04" db="EMBL/GenBank/DDBJ databases">
        <title>Genomic Encyclopedia of Archaeal and Bacterial Type Strains, Phase II (KMG-II): from individual species to whole genera.</title>
        <authorList>
            <person name="Goeker M."/>
        </authorList>
    </citation>
    <scope>NUCLEOTIDE SEQUENCE [LARGE SCALE GENOMIC DNA]</scope>
    <source>
        <strain evidence="15 16">DSM 29955</strain>
    </source>
</reference>
<dbReference type="GO" id="GO:0046961">
    <property type="term" value="F:proton-transporting ATPase activity, rotational mechanism"/>
    <property type="evidence" value="ECO:0007669"/>
    <property type="project" value="TreeGrafter"/>
</dbReference>
<comment type="subunit">
    <text evidence="13">F-type ATPases have 2 components, F(1) - the catalytic core - and F(0) - the membrane proton channel. F(1) has five subunits: alpha(3), beta(3), gamma(1), delta(1), epsilon(1). F(0) has three main subunits: a(1), b(2) and c(10-14). The alpha and beta chains form an alternating ring which encloses part of the gamma chain. F(1) is attached to F(0) by a central stalk formed by the gamma and epsilon chains, while a peripheral stalk is formed by the delta and b chains.</text>
</comment>
<keyword evidence="4 13" id="KW-0812">Transmembrane</keyword>
<keyword evidence="13" id="KW-1003">Cell membrane</keyword>
<evidence type="ECO:0000256" key="3">
    <source>
        <dbReference type="ARBA" id="ARBA00022547"/>
    </source>
</evidence>
<evidence type="ECO:0000256" key="12">
    <source>
        <dbReference type="ARBA" id="ARBA00037847"/>
    </source>
</evidence>
<dbReference type="AlphaFoldDB" id="A0A2T6KJV2"/>
<keyword evidence="8 13" id="KW-0472">Membrane</keyword>
<keyword evidence="3 13" id="KW-0138">CF(0)</keyword>
<evidence type="ECO:0000256" key="6">
    <source>
        <dbReference type="ARBA" id="ARBA00022989"/>
    </source>
</evidence>
<comment type="subcellular location">
    <subcellularLocation>
        <location evidence="13">Cell membrane</location>
        <topology evidence="13">Single-pass membrane protein</topology>
    </subcellularLocation>
    <subcellularLocation>
        <location evidence="12">Endomembrane system</location>
        <topology evidence="12">Single-pass membrane protein</topology>
    </subcellularLocation>
</comment>
<keyword evidence="9 13" id="KW-0066">ATP synthesis</keyword>
<dbReference type="InterPro" id="IPR050059">
    <property type="entry name" value="ATP_synthase_B_chain"/>
</dbReference>
<dbReference type="HAMAP" id="MF_01398">
    <property type="entry name" value="ATP_synth_b_bprime"/>
    <property type="match status" value="1"/>
</dbReference>